<keyword evidence="2" id="KW-1003">Cell membrane</keyword>
<feature type="domain" description="ABC3 transporter permease C-terminal" evidence="7">
    <location>
        <begin position="259"/>
        <end position="382"/>
    </location>
</feature>
<organism evidence="9 10">
    <name type="scientific">Candidatus Methanoperedens nitratireducens</name>
    <dbReference type="NCBI Taxonomy" id="1392998"/>
    <lineage>
        <taxon>Archaea</taxon>
        <taxon>Methanobacteriati</taxon>
        <taxon>Methanobacteriota</taxon>
        <taxon>Stenosarchaea group</taxon>
        <taxon>Methanomicrobia</taxon>
        <taxon>Methanosarcinales</taxon>
        <taxon>ANME-2 cluster</taxon>
        <taxon>Candidatus Methanoperedentaceae</taxon>
        <taxon>Candidatus Methanoperedens</taxon>
    </lineage>
</organism>
<evidence type="ECO:0000256" key="5">
    <source>
        <dbReference type="ARBA" id="ARBA00023136"/>
    </source>
</evidence>
<comment type="caution">
    <text evidence="9">The sequence shown here is derived from an EMBL/GenBank/DDBJ whole genome shotgun (WGS) entry which is preliminary data.</text>
</comment>
<keyword evidence="5 6" id="KW-0472">Membrane</keyword>
<keyword evidence="4 6" id="KW-1133">Transmembrane helix</keyword>
<dbReference type="AlphaFoldDB" id="A0A0P8AA12"/>
<name>A0A0P8AA12_9EURY</name>
<dbReference type="PANTHER" id="PTHR30489">
    <property type="entry name" value="LIPOPROTEIN-RELEASING SYSTEM TRANSMEMBRANE PROTEIN LOLE"/>
    <property type="match status" value="1"/>
</dbReference>
<dbReference type="Pfam" id="PF12704">
    <property type="entry name" value="MacB_PCD"/>
    <property type="match status" value="1"/>
</dbReference>
<dbReference type="Pfam" id="PF02687">
    <property type="entry name" value="FtsX"/>
    <property type="match status" value="1"/>
</dbReference>
<evidence type="ECO:0000259" key="8">
    <source>
        <dbReference type="Pfam" id="PF12704"/>
    </source>
</evidence>
<comment type="subcellular location">
    <subcellularLocation>
        <location evidence="1">Cell membrane</location>
        <topology evidence="1">Multi-pass membrane protein</topology>
    </subcellularLocation>
</comment>
<proteinExistence type="predicted"/>
<evidence type="ECO:0000256" key="2">
    <source>
        <dbReference type="ARBA" id="ARBA00022475"/>
    </source>
</evidence>
<dbReference type="PANTHER" id="PTHR30489:SF0">
    <property type="entry name" value="LIPOPROTEIN-RELEASING SYSTEM TRANSMEMBRANE PROTEIN LOLE"/>
    <property type="match status" value="1"/>
</dbReference>
<dbReference type="GO" id="GO:0098797">
    <property type="term" value="C:plasma membrane protein complex"/>
    <property type="evidence" value="ECO:0007669"/>
    <property type="project" value="TreeGrafter"/>
</dbReference>
<feature type="domain" description="MacB-like periplasmic core" evidence="8">
    <location>
        <begin position="19"/>
        <end position="218"/>
    </location>
</feature>
<evidence type="ECO:0000256" key="3">
    <source>
        <dbReference type="ARBA" id="ARBA00022692"/>
    </source>
</evidence>
<dbReference type="Proteomes" id="UP000050360">
    <property type="component" value="Unassembled WGS sequence"/>
</dbReference>
<feature type="transmembrane region" description="Helical" evidence="6">
    <location>
        <begin position="346"/>
        <end position="375"/>
    </location>
</feature>
<dbReference type="InterPro" id="IPR051447">
    <property type="entry name" value="Lipoprotein-release_system"/>
</dbReference>
<evidence type="ECO:0000313" key="10">
    <source>
        <dbReference type="Proteomes" id="UP000050360"/>
    </source>
</evidence>
<reference evidence="9 10" key="1">
    <citation type="submission" date="2015-09" db="EMBL/GenBank/DDBJ databases">
        <title>A metagenomics-based metabolic model of nitrate-dependent anaerobic oxidation of methane by Methanoperedens-like archaea.</title>
        <authorList>
            <person name="Arshad A."/>
            <person name="Speth D.R."/>
            <person name="De Graaf R.M."/>
            <person name="Op Den Camp H.J."/>
            <person name="Jetten M.S."/>
            <person name="Welte C.U."/>
        </authorList>
    </citation>
    <scope>NUCLEOTIDE SEQUENCE [LARGE SCALE GENOMIC DNA]</scope>
</reference>
<protein>
    <submittedName>
        <fullName evidence="9">ABC transporter permease</fullName>
    </submittedName>
</protein>
<feature type="transmembrane region" description="Helical" evidence="6">
    <location>
        <begin position="300"/>
        <end position="326"/>
    </location>
</feature>
<keyword evidence="3 6" id="KW-0812">Transmembrane</keyword>
<feature type="transmembrane region" description="Helical" evidence="6">
    <location>
        <begin position="258"/>
        <end position="279"/>
    </location>
</feature>
<dbReference type="InterPro" id="IPR003838">
    <property type="entry name" value="ABC3_permease_C"/>
</dbReference>
<evidence type="ECO:0000256" key="6">
    <source>
        <dbReference type="SAM" id="Phobius"/>
    </source>
</evidence>
<sequence length="389" mass="42309">MKAWLFLAIKDMSKRRRETLMVILAITIGVVGPLFTTALNNGMQDAFVGNTVNVYTGHLQIQPNTGDSFIPKSESVLSKVTGIKGIVGAAPRITGSIDLESRSEKIGIAIFGIKPSLEEKASTLSKTLERGEFLDDKDKNELLIGTSLAEVMKVDVGDTVILTYQDRKPVEFRVKGIISTGTFELDRYAIISTYSTVKELIEKDEASNIIIRLENPEESTKYKLILQKETTLPNVKTWQELSAGMAGMIETFGAISSMTSGISIFVAAIAISLIIYTTVKNKIREIGVLKAIGARGEMILKIYLAQALFIGIIGTVLGTLIGLFLINGMQQNPLIMTPEYGMKLIIMPRISLGSIMAADLSILLTCIIGGIYPAIIASRTNIIKAIWSG</sequence>
<evidence type="ECO:0000313" key="9">
    <source>
        <dbReference type="EMBL" id="KPQ45198.1"/>
    </source>
</evidence>
<evidence type="ECO:0000256" key="4">
    <source>
        <dbReference type="ARBA" id="ARBA00022989"/>
    </source>
</evidence>
<feature type="transmembrane region" description="Helical" evidence="6">
    <location>
        <begin position="20"/>
        <end position="39"/>
    </location>
</feature>
<evidence type="ECO:0000256" key="1">
    <source>
        <dbReference type="ARBA" id="ARBA00004651"/>
    </source>
</evidence>
<dbReference type="InterPro" id="IPR025857">
    <property type="entry name" value="MacB_PCD"/>
</dbReference>
<evidence type="ECO:0000259" key="7">
    <source>
        <dbReference type="Pfam" id="PF02687"/>
    </source>
</evidence>
<dbReference type="EMBL" id="LKCM01000018">
    <property type="protein sequence ID" value="KPQ45198.1"/>
    <property type="molecule type" value="Genomic_DNA"/>
</dbReference>
<accession>A0A0P8AA12</accession>
<dbReference type="GO" id="GO:0044874">
    <property type="term" value="P:lipoprotein localization to outer membrane"/>
    <property type="evidence" value="ECO:0007669"/>
    <property type="project" value="TreeGrafter"/>
</dbReference>
<gene>
    <name evidence="9" type="ORF">MPEBLZ_00220</name>
</gene>